<organism evidence="1 2">
    <name type="scientific">Eisenbergiella tayi</name>
    <dbReference type="NCBI Taxonomy" id="1432052"/>
    <lineage>
        <taxon>Bacteria</taxon>
        <taxon>Bacillati</taxon>
        <taxon>Bacillota</taxon>
        <taxon>Clostridia</taxon>
        <taxon>Lachnospirales</taxon>
        <taxon>Lachnospiraceae</taxon>
        <taxon>Eisenbergiella</taxon>
    </lineage>
</organism>
<dbReference type="AlphaFoldDB" id="A0A1E3APE2"/>
<evidence type="ECO:0000313" key="1">
    <source>
        <dbReference type="EMBL" id="ODM09996.1"/>
    </source>
</evidence>
<sequence length="173" mass="17673">MTPLTGISAWPGPPRIQGAFGPGKNAVLAGQKVHEGNKDGIGIFLSREDIIYGLEVAVEALAVDLFVAGGGGDGGFAEFFAVGNVGYVDFYFGDGYAGEGVADGVAVVGVGSGVDYDSLGAVKVGFLEAVDDGAFVVALEYGYLGVGLFAFFLEQLQEVVVVLGSVDVFFADS</sequence>
<reference evidence="1 2" key="1">
    <citation type="submission" date="2016-07" db="EMBL/GenBank/DDBJ databases">
        <title>Characterization of isolates of Eisenbergiella tayi derived from blood cultures, using whole genome sequencing.</title>
        <authorList>
            <person name="Burdz T."/>
            <person name="Wiebe D."/>
            <person name="Huynh C."/>
            <person name="Bernard K."/>
        </authorList>
    </citation>
    <scope>NUCLEOTIDE SEQUENCE [LARGE SCALE GENOMIC DNA]</scope>
    <source>
        <strain evidence="1 2">NML 120489</strain>
    </source>
</reference>
<dbReference type="EMBL" id="MCGI01000004">
    <property type="protein sequence ID" value="ODM09996.1"/>
    <property type="molecule type" value="Genomic_DNA"/>
</dbReference>
<comment type="caution">
    <text evidence="1">The sequence shown here is derived from an EMBL/GenBank/DDBJ whole genome shotgun (WGS) entry which is preliminary data.</text>
</comment>
<name>A0A1E3APE2_9FIRM</name>
<protein>
    <submittedName>
        <fullName evidence="1">Uncharacterized protein</fullName>
    </submittedName>
</protein>
<proteinExistence type="predicted"/>
<evidence type="ECO:0000313" key="2">
    <source>
        <dbReference type="Proteomes" id="UP000095003"/>
    </source>
</evidence>
<dbReference type="Proteomes" id="UP000095003">
    <property type="component" value="Unassembled WGS sequence"/>
</dbReference>
<accession>A0A1E3APE2</accession>
<gene>
    <name evidence="1" type="ORF">BEH84_04365</name>
</gene>